<organism evidence="3 4">
    <name type="scientific">Corynebacterium auriscanis</name>
    <dbReference type="NCBI Taxonomy" id="99807"/>
    <lineage>
        <taxon>Bacteria</taxon>
        <taxon>Bacillati</taxon>
        <taxon>Actinomycetota</taxon>
        <taxon>Actinomycetes</taxon>
        <taxon>Mycobacteriales</taxon>
        <taxon>Corynebacteriaceae</taxon>
        <taxon>Corynebacterium</taxon>
    </lineage>
</organism>
<keyword evidence="4" id="KW-1185">Reference proteome</keyword>
<accession>A0A0A2DL06</accession>
<dbReference type="Pfam" id="PF14042">
    <property type="entry name" value="DUF4247"/>
    <property type="match status" value="1"/>
</dbReference>
<feature type="compositionally biased region" description="Gly residues" evidence="1">
    <location>
        <begin position="127"/>
        <end position="139"/>
    </location>
</feature>
<comment type="caution">
    <text evidence="3">The sequence shown here is derived from an EMBL/GenBank/DDBJ whole genome shotgun (WGS) entry which is preliminary data.</text>
</comment>
<gene>
    <name evidence="3" type="ORF">MA47_06725</name>
</gene>
<proteinExistence type="predicted"/>
<keyword evidence="2" id="KW-1133">Transmembrane helix</keyword>
<evidence type="ECO:0000256" key="1">
    <source>
        <dbReference type="SAM" id="MobiDB-lite"/>
    </source>
</evidence>
<protein>
    <recommendedName>
        <fullName evidence="5">DUF4247 domain-containing protein</fullName>
    </recommendedName>
</protein>
<evidence type="ECO:0000313" key="3">
    <source>
        <dbReference type="EMBL" id="KGM18619.1"/>
    </source>
</evidence>
<evidence type="ECO:0008006" key="5">
    <source>
        <dbReference type="Google" id="ProtNLM"/>
    </source>
</evidence>
<dbReference type="Proteomes" id="UP000030145">
    <property type="component" value="Unassembled WGS sequence"/>
</dbReference>
<evidence type="ECO:0000256" key="2">
    <source>
        <dbReference type="SAM" id="Phobius"/>
    </source>
</evidence>
<reference evidence="3 4" key="1">
    <citation type="submission" date="2014-10" db="EMBL/GenBank/DDBJ databases">
        <title>Whole Genome sequence of Corynebacterium auriscanis strain CIP 106629.</title>
        <authorList>
            <person name="Hassan S.S."/>
            <person name="Jamal S.B."/>
            <person name="Tiwari S."/>
            <person name="Oliveira L.D.C."/>
            <person name="Souza F."/>
            <person name="Mariano D.C."/>
            <person name="Almeida S."/>
            <person name="Dorella F."/>
            <person name="Pereira F."/>
            <person name="Carvalho A."/>
            <person name="Leal C.A."/>
            <person name="Soares S.D.C."/>
            <person name="Figueiredo H.C."/>
            <person name="Silva A."/>
            <person name="Azevedo V.A."/>
        </authorList>
    </citation>
    <scope>NUCLEOTIDE SEQUENCE [LARGE SCALE GENOMIC DNA]</scope>
    <source>
        <strain evidence="3 4">CIP 106629</strain>
    </source>
</reference>
<feature type="transmembrane region" description="Helical" evidence="2">
    <location>
        <begin position="6"/>
        <end position="28"/>
    </location>
</feature>
<dbReference type="RefSeq" id="WP_035114585.1">
    <property type="nucleotide sequence ID" value="NZ_CP047046.1"/>
</dbReference>
<dbReference type="EMBL" id="JRVJ01000010">
    <property type="protein sequence ID" value="KGM18619.1"/>
    <property type="molecule type" value="Genomic_DNA"/>
</dbReference>
<dbReference type="InterPro" id="IPR025341">
    <property type="entry name" value="DUF4247"/>
</dbReference>
<dbReference type="AlphaFoldDB" id="A0A0A2DL06"/>
<keyword evidence="2" id="KW-0472">Membrane</keyword>
<keyword evidence="2" id="KW-0812">Transmembrane</keyword>
<dbReference type="GeneID" id="300552109"/>
<name>A0A0A2DL06_9CORY</name>
<evidence type="ECO:0000313" key="4">
    <source>
        <dbReference type="Proteomes" id="UP000030145"/>
    </source>
</evidence>
<sequence>MSYKAWRVVGILAIIGAVIAFVLFLGAAKNPQNYIRDNYQSVGSNTYRCTGDTKKTADRIASATNPKARATDSATGEHYLRYSNKIVRVSQQGPTGCLITVESDSRYRSGGFIYLGPGFNPSSPSGSSGGSSGSGGGVK</sequence>
<feature type="region of interest" description="Disordered" evidence="1">
    <location>
        <begin position="119"/>
        <end position="139"/>
    </location>
</feature>